<dbReference type="InterPro" id="IPR016090">
    <property type="entry name" value="PLA2-like_dom"/>
</dbReference>
<dbReference type="RefSeq" id="XP_060550325.1">
    <property type="nucleotide sequence ID" value="XM_060694342.1"/>
</dbReference>
<dbReference type="Proteomes" id="UP001652622">
    <property type="component" value="Unplaced"/>
</dbReference>
<feature type="region of interest" description="Disordered" evidence="6">
    <location>
        <begin position="153"/>
        <end position="174"/>
    </location>
</feature>
<sequence length="174" mass="19639">MALQMRRYLPLTVQRSGEGVLSPRGLRLLCLFQAEGSLLEFGRMIKEETGKTAFPFYTFYGCYCGLGGQGRPRDATDRCCLMHDCCYENLTDCHTKTDPYHYSRKSGVILCGGGTWCKEQICECDKAAAICLRDSLDTYNKDYQFYRDSNCKEGPKKCKVSASQDNPPTQITQS</sequence>
<dbReference type="GeneID" id="117669626"/>
<dbReference type="Gene3D" id="1.20.90.10">
    <property type="entry name" value="Phospholipase A2 domain"/>
    <property type="match status" value="1"/>
</dbReference>
<dbReference type="PRINTS" id="PR00389">
    <property type="entry name" value="PHPHLIPASEA2"/>
</dbReference>
<organism evidence="8 9">
    <name type="scientific">Pantherophis guttatus</name>
    <name type="common">Corn snake</name>
    <name type="synonym">Elaphe guttata</name>
    <dbReference type="NCBI Taxonomy" id="94885"/>
    <lineage>
        <taxon>Eukaryota</taxon>
        <taxon>Metazoa</taxon>
        <taxon>Chordata</taxon>
        <taxon>Craniata</taxon>
        <taxon>Vertebrata</taxon>
        <taxon>Euteleostomi</taxon>
        <taxon>Lepidosauria</taxon>
        <taxon>Squamata</taxon>
        <taxon>Bifurcata</taxon>
        <taxon>Unidentata</taxon>
        <taxon>Episquamata</taxon>
        <taxon>Toxicofera</taxon>
        <taxon>Serpentes</taxon>
        <taxon>Colubroidea</taxon>
        <taxon>Colubridae</taxon>
        <taxon>Colubrinae</taxon>
        <taxon>Pantherophis</taxon>
    </lineage>
</organism>
<protein>
    <submittedName>
        <fullName evidence="9">Phospholipase A2 nigroviriditoxin basic subunit B-like</fullName>
    </submittedName>
</protein>
<evidence type="ECO:0000256" key="1">
    <source>
        <dbReference type="ARBA" id="ARBA00004613"/>
    </source>
</evidence>
<evidence type="ECO:0000259" key="7">
    <source>
        <dbReference type="SMART" id="SM00085"/>
    </source>
</evidence>
<keyword evidence="2 5" id="KW-0964">Secreted</keyword>
<evidence type="ECO:0000256" key="3">
    <source>
        <dbReference type="ARBA" id="ARBA00023157"/>
    </source>
</evidence>
<dbReference type="SUPFAM" id="SSF48619">
    <property type="entry name" value="Phospholipase A2, PLA2"/>
    <property type="match status" value="1"/>
</dbReference>
<evidence type="ECO:0000256" key="4">
    <source>
        <dbReference type="RuleBase" id="RU003654"/>
    </source>
</evidence>
<name>A0ABM3ZPM8_PANGU</name>
<dbReference type="PROSITE" id="PS00119">
    <property type="entry name" value="PA2_ASP"/>
    <property type="match status" value="1"/>
</dbReference>
<dbReference type="PANTHER" id="PTHR11716">
    <property type="entry name" value="PHOSPHOLIPASE A2 FAMILY MEMBER"/>
    <property type="match status" value="1"/>
</dbReference>
<dbReference type="InterPro" id="IPR033113">
    <property type="entry name" value="PLA2_histidine"/>
</dbReference>
<evidence type="ECO:0000256" key="2">
    <source>
        <dbReference type="ARBA" id="ARBA00022525"/>
    </source>
</evidence>
<accession>A0ABM3ZPM8</accession>
<dbReference type="Pfam" id="PF00068">
    <property type="entry name" value="Phospholip_A2_1"/>
    <property type="match status" value="1"/>
</dbReference>
<evidence type="ECO:0000313" key="9">
    <source>
        <dbReference type="RefSeq" id="XP_060550325.1"/>
    </source>
</evidence>
<evidence type="ECO:0000256" key="5">
    <source>
        <dbReference type="RuleBase" id="RU361236"/>
    </source>
</evidence>
<evidence type="ECO:0000256" key="6">
    <source>
        <dbReference type="SAM" id="MobiDB-lite"/>
    </source>
</evidence>
<dbReference type="PANTHER" id="PTHR11716:SF9">
    <property type="entry name" value="PHOSPHOLIPASE A2, MEMBRANE ASSOCIATED"/>
    <property type="match status" value="1"/>
</dbReference>
<comment type="subcellular location">
    <subcellularLocation>
        <location evidence="1 5">Secreted</location>
    </subcellularLocation>
</comment>
<dbReference type="InterPro" id="IPR001211">
    <property type="entry name" value="PLA2"/>
</dbReference>
<reference evidence="9" key="1">
    <citation type="submission" date="2025-08" db="UniProtKB">
        <authorList>
            <consortium name="RefSeq"/>
        </authorList>
    </citation>
    <scope>IDENTIFICATION</scope>
    <source>
        <tissue evidence="9">Blood</tissue>
    </source>
</reference>
<comment type="similarity">
    <text evidence="4">Belongs to the phospholipase A2 family.</text>
</comment>
<feature type="domain" description="Phospholipase A2-like central" evidence="7">
    <location>
        <begin position="37"/>
        <end position="152"/>
    </location>
</feature>
<gene>
    <name evidence="9" type="primary">LOC117669626</name>
</gene>
<dbReference type="InterPro" id="IPR036444">
    <property type="entry name" value="PLipase_A2_dom_sf"/>
</dbReference>
<dbReference type="SMART" id="SM00085">
    <property type="entry name" value="PA2c"/>
    <property type="match status" value="1"/>
</dbReference>
<keyword evidence="3" id="KW-1015">Disulfide bond</keyword>
<dbReference type="CDD" id="cd00125">
    <property type="entry name" value="PLA2c"/>
    <property type="match status" value="1"/>
</dbReference>
<evidence type="ECO:0000313" key="8">
    <source>
        <dbReference type="Proteomes" id="UP001652622"/>
    </source>
</evidence>
<keyword evidence="8" id="KW-1185">Reference proteome</keyword>
<proteinExistence type="inferred from homology"/>
<dbReference type="InterPro" id="IPR033112">
    <property type="entry name" value="PLA2_Asp_AS"/>
</dbReference>
<feature type="compositionally biased region" description="Polar residues" evidence="6">
    <location>
        <begin position="161"/>
        <end position="174"/>
    </location>
</feature>
<dbReference type="PROSITE" id="PS00118">
    <property type="entry name" value="PA2_HIS"/>
    <property type="match status" value="1"/>
</dbReference>